<keyword evidence="3" id="KW-1185">Reference proteome</keyword>
<dbReference type="Proteomes" id="UP000814385">
    <property type="component" value="Unassembled WGS sequence"/>
</dbReference>
<accession>A0ABS9PD20</accession>
<sequence>MLKGLMWCLAVLVMQLLLLRYVDRRVAAMPRLGEEGPSDGAANLLAAKPEGDLEA</sequence>
<feature type="region of interest" description="Disordered" evidence="1">
    <location>
        <begin position="33"/>
        <end position="55"/>
    </location>
</feature>
<dbReference type="EMBL" id="JABFUC010000019">
    <property type="protein sequence ID" value="MCG6659663.1"/>
    <property type="molecule type" value="Genomic_DNA"/>
</dbReference>
<reference evidence="2 3" key="1">
    <citation type="submission" date="2020-05" db="EMBL/GenBank/DDBJ databases">
        <title>Comparative genomic analysis of denitrifying bacteria from Halomonas genus.</title>
        <authorList>
            <person name="Wang L."/>
            <person name="Shao Z."/>
        </authorList>
    </citation>
    <scope>NUCLEOTIDE SEQUENCE [LARGE SCALE GENOMIC DNA]</scope>
    <source>
        <strain evidence="2 3">A4</strain>
    </source>
</reference>
<evidence type="ECO:0000313" key="2">
    <source>
        <dbReference type="EMBL" id="MCG6659663.1"/>
    </source>
</evidence>
<comment type="caution">
    <text evidence="2">The sequence shown here is derived from an EMBL/GenBank/DDBJ whole genome shotgun (WGS) entry which is preliminary data.</text>
</comment>
<gene>
    <name evidence="2" type="ORF">HOP52_18095</name>
</gene>
<proteinExistence type="predicted"/>
<evidence type="ECO:0000256" key="1">
    <source>
        <dbReference type="SAM" id="MobiDB-lite"/>
    </source>
</evidence>
<protein>
    <submittedName>
        <fullName evidence="2">Uncharacterized protein</fullName>
    </submittedName>
</protein>
<name>A0ABS9PD20_9GAMM</name>
<organism evidence="2 3">
    <name type="scientific">Billgrantia campisalis</name>
    <dbReference type="NCBI Taxonomy" id="74661"/>
    <lineage>
        <taxon>Bacteria</taxon>
        <taxon>Pseudomonadati</taxon>
        <taxon>Pseudomonadota</taxon>
        <taxon>Gammaproteobacteria</taxon>
        <taxon>Oceanospirillales</taxon>
        <taxon>Halomonadaceae</taxon>
        <taxon>Billgrantia</taxon>
    </lineage>
</organism>
<dbReference type="RefSeq" id="WP_238978890.1">
    <property type="nucleotide sequence ID" value="NZ_JABFUC010000019.1"/>
</dbReference>
<evidence type="ECO:0000313" key="3">
    <source>
        <dbReference type="Proteomes" id="UP000814385"/>
    </source>
</evidence>